<dbReference type="Proteomes" id="UP001597534">
    <property type="component" value="Unassembled WGS sequence"/>
</dbReference>
<evidence type="ECO:0000256" key="1">
    <source>
        <dbReference type="SAM" id="Phobius"/>
    </source>
</evidence>
<keyword evidence="1" id="KW-0812">Transmembrane</keyword>
<gene>
    <name evidence="2" type="ORF">ACFS5J_04355</name>
</gene>
<accession>A0ABW5YK22</accession>
<proteinExistence type="predicted"/>
<feature type="transmembrane region" description="Helical" evidence="1">
    <location>
        <begin position="6"/>
        <end position="26"/>
    </location>
</feature>
<dbReference type="InterPro" id="IPR052928">
    <property type="entry name" value="Desiccation-related_membrane"/>
</dbReference>
<keyword evidence="3" id="KW-1185">Reference proteome</keyword>
<comment type="caution">
    <text evidence="2">The sequence shown here is derived from an EMBL/GenBank/DDBJ whole genome shotgun (WGS) entry which is preliminary data.</text>
</comment>
<dbReference type="SUPFAM" id="SSF58113">
    <property type="entry name" value="Apolipoprotein A-I"/>
    <property type="match status" value="1"/>
</dbReference>
<name>A0ABW5YK22_9FLAO</name>
<keyword evidence="1" id="KW-1133">Transmembrane helix</keyword>
<evidence type="ECO:0000313" key="2">
    <source>
        <dbReference type="EMBL" id="MFD2891242.1"/>
    </source>
</evidence>
<protein>
    <submittedName>
        <fullName evidence="2">YtxH domain-containing protein</fullName>
    </submittedName>
</protein>
<sequence length="108" mass="11864">MGRTSQTILGVMVGAAIGTVVGILLAPEKGEDTRKKILDNANAFKDKVKHDIDEISKKVSSEINTKKATLEEELESVISDTSYKAEDLISSLEKKLAELKAKNKKYQK</sequence>
<dbReference type="RefSeq" id="WP_379810803.1">
    <property type="nucleotide sequence ID" value="NZ_JBHUPC010000012.1"/>
</dbReference>
<dbReference type="InterPro" id="IPR024623">
    <property type="entry name" value="YtxH"/>
</dbReference>
<dbReference type="PANTHER" id="PTHR35792:SF2">
    <property type="entry name" value="GENERAL STRESS PROTEIN"/>
    <property type="match status" value="1"/>
</dbReference>
<organism evidence="2 3">
    <name type="scientific">Flavobacterium chuncheonense</name>
    <dbReference type="NCBI Taxonomy" id="2026653"/>
    <lineage>
        <taxon>Bacteria</taxon>
        <taxon>Pseudomonadati</taxon>
        <taxon>Bacteroidota</taxon>
        <taxon>Flavobacteriia</taxon>
        <taxon>Flavobacteriales</taxon>
        <taxon>Flavobacteriaceae</taxon>
        <taxon>Flavobacterium</taxon>
    </lineage>
</organism>
<dbReference type="Pfam" id="PF12732">
    <property type="entry name" value="YtxH"/>
    <property type="match status" value="1"/>
</dbReference>
<dbReference type="EMBL" id="JBHUPC010000012">
    <property type="protein sequence ID" value="MFD2891242.1"/>
    <property type="molecule type" value="Genomic_DNA"/>
</dbReference>
<evidence type="ECO:0000313" key="3">
    <source>
        <dbReference type="Proteomes" id="UP001597534"/>
    </source>
</evidence>
<dbReference type="Gene3D" id="1.20.120.20">
    <property type="entry name" value="Apolipoprotein"/>
    <property type="match status" value="1"/>
</dbReference>
<keyword evidence="1" id="KW-0472">Membrane</keyword>
<dbReference type="PANTHER" id="PTHR35792">
    <property type="entry name" value="GENERAL STRESS PROTEIN"/>
    <property type="match status" value="1"/>
</dbReference>
<reference evidence="3" key="1">
    <citation type="journal article" date="2019" name="Int. J. Syst. Evol. Microbiol.">
        <title>The Global Catalogue of Microorganisms (GCM) 10K type strain sequencing project: providing services to taxonomists for standard genome sequencing and annotation.</title>
        <authorList>
            <consortium name="The Broad Institute Genomics Platform"/>
            <consortium name="The Broad Institute Genome Sequencing Center for Infectious Disease"/>
            <person name="Wu L."/>
            <person name="Ma J."/>
        </authorList>
    </citation>
    <scope>NUCLEOTIDE SEQUENCE [LARGE SCALE GENOMIC DNA]</scope>
    <source>
        <strain evidence="3">KCTC 22671</strain>
    </source>
</reference>